<protein>
    <submittedName>
        <fullName evidence="4">Thioredoxin family protein</fullName>
    </submittedName>
</protein>
<feature type="domain" description="Thioredoxin" evidence="3">
    <location>
        <begin position="63"/>
        <end position="144"/>
    </location>
</feature>
<dbReference type="EMBL" id="BAAAQK010000005">
    <property type="protein sequence ID" value="GAA1839124.1"/>
    <property type="molecule type" value="Genomic_DNA"/>
</dbReference>
<comment type="caution">
    <text evidence="4">The sequence shown here is derived from an EMBL/GenBank/DDBJ whole genome shotgun (WGS) entry which is preliminary data.</text>
</comment>
<dbReference type="SUPFAM" id="SSF52833">
    <property type="entry name" value="Thioredoxin-like"/>
    <property type="match status" value="1"/>
</dbReference>
<proteinExistence type="predicted"/>
<dbReference type="RefSeq" id="WP_344414402.1">
    <property type="nucleotide sequence ID" value="NZ_BAAAQK010000005.1"/>
</dbReference>
<feature type="transmembrane region" description="Helical" evidence="2">
    <location>
        <begin position="6"/>
        <end position="23"/>
    </location>
</feature>
<organism evidence="4 5">
    <name type="scientific">Pseudonocardia ailaonensis</name>
    <dbReference type="NCBI Taxonomy" id="367279"/>
    <lineage>
        <taxon>Bacteria</taxon>
        <taxon>Bacillati</taxon>
        <taxon>Actinomycetota</taxon>
        <taxon>Actinomycetes</taxon>
        <taxon>Pseudonocardiales</taxon>
        <taxon>Pseudonocardiaceae</taxon>
        <taxon>Pseudonocardia</taxon>
    </lineage>
</organism>
<name>A0ABN2MVM3_9PSEU</name>
<dbReference type="Pfam" id="PF00085">
    <property type="entry name" value="Thioredoxin"/>
    <property type="match status" value="1"/>
</dbReference>
<dbReference type="Proteomes" id="UP001500449">
    <property type="component" value="Unassembled WGS sequence"/>
</dbReference>
<dbReference type="CDD" id="cd02947">
    <property type="entry name" value="TRX_family"/>
    <property type="match status" value="1"/>
</dbReference>
<keyword evidence="2" id="KW-0472">Membrane</keyword>
<evidence type="ECO:0000259" key="3">
    <source>
        <dbReference type="Pfam" id="PF00085"/>
    </source>
</evidence>
<keyword evidence="2" id="KW-0812">Transmembrane</keyword>
<evidence type="ECO:0000313" key="5">
    <source>
        <dbReference type="Proteomes" id="UP001500449"/>
    </source>
</evidence>
<dbReference type="Gene3D" id="3.40.30.10">
    <property type="entry name" value="Glutaredoxin"/>
    <property type="match status" value="1"/>
</dbReference>
<evidence type="ECO:0000313" key="4">
    <source>
        <dbReference type="EMBL" id="GAA1839124.1"/>
    </source>
</evidence>
<dbReference type="InterPro" id="IPR013766">
    <property type="entry name" value="Thioredoxin_domain"/>
</dbReference>
<feature type="region of interest" description="Disordered" evidence="1">
    <location>
        <begin position="30"/>
        <end position="50"/>
    </location>
</feature>
<keyword evidence="2" id="KW-1133">Transmembrane helix</keyword>
<gene>
    <name evidence="4" type="ORF">GCM10009836_17720</name>
</gene>
<evidence type="ECO:0000256" key="1">
    <source>
        <dbReference type="SAM" id="MobiDB-lite"/>
    </source>
</evidence>
<accession>A0ABN2MVM3</accession>
<dbReference type="InterPro" id="IPR036249">
    <property type="entry name" value="Thioredoxin-like_sf"/>
</dbReference>
<evidence type="ECO:0000256" key="2">
    <source>
        <dbReference type="SAM" id="Phobius"/>
    </source>
</evidence>
<feature type="compositionally biased region" description="Low complexity" evidence="1">
    <location>
        <begin position="33"/>
        <end position="49"/>
    </location>
</feature>
<reference evidence="4 5" key="1">
    <citation type="journal article" date="2019" name="Int. J. Syst. Evol. Microbiol.">
        <title>The Global Catalogue of Microorganisms (GCM) 10K type strain sequencing project: providing services to taxonomists for standard genome sequencing and annotation.</title>
        <authorList>
            <consortium name="The Broad Institute Genomics Platform"/>
            <consortium name="The Broad Institute Genome Sequencing Center for Infectious Disease"/>
            <person name="Wu L."/>
            <person name="Ma J."/>
        </authorList>
    </citation>
    <scope>NUCLEOTIDE SEQUENCE [LARGE SCALE GENOMIC DNA]</scope>
    <source>
        <strain evidence="4 5">JCM 16009</strain>
    </source>
</reference>
<keyword evidence="5" id="KW-1185">Reference proteome</keyword>
<sequence>MSGTGLVVVLAVLVVATVVGMILRARSGRVRETASPAGTVPGTTPATSPDGWVLTGTAPAEGERVLLLQLSSPICTPCRQTAGMLGELAAARPAVRHVEIDVADRPEVARELSVMRTPTTIGFDHTGRELLRVSGVPRRAELDEALGRAGA</sequence>